<dbReference type="Gene3D" id="3.30.390.50">
    <property type="entry name" value="CO dehydrogenase flavoprotein, C-terminal domain"/>
    <property type="match status" value="1"/>
</dbReference>
<accession>A0A6G9YQC3</accession>
<feature type="domain" description="FAD-binding PCMH-type" evidence="2">
    <location>
        <begin position="44"/>
        <end position="267"/>
    </location>
</feature>
<dbReference type="GO" id="GO:0016491">
    <property type="term" value="F:oxidoreductase activity"/>
    <property type="evidence" value="ECO:0007669"/>
    <property type="project" value="UniProtKB-KW"/>
</dbReference>
<dbReference type="Pfam" id="PF03450">
    <property type="entry name" value="CO_deh_flav_C"/>
    <property type="match status" value="1"/>
</dbReference>
<dbReference type="InterPro" id="IPR051312">
    <property type="entry name" value="Diverse_Substr_Oxidored"/>
</dbReference>
<dbReference type="InterPro" id="IPR036318">
    <property type="entry name" value="FAD-bd_PCMH-like_sf"/>
</dbReference>
<name>A0A6G9YQC3_9NOCA</name>
<dbReference type="SUPFAM" id="SSF56176">
    <property type="entry name" value="FAD-binding/transporter-associated domain-like"/>
    <property type="match status" value="1"/>
</dbReference>
<dbReference type="InterPro" id="IPR016169">
    <property type="entry name" value="FAD-bd_PCMH_sub2"/>
</dbReference>
<proteinExistence type="predicted"/>
<dbReference type="Gene3D" id="3.30.465.10">
    <property type="match status" value="2"/>
</dbReference>
<dbReference type="Gene3D" id="3.30.43.10">
    <property type="entry name" value="Uridine Diphospho-n-acetylenolpyruvylglucosamine Reductase, domain 2"/>
    <property type="match status" value="1"/>
</dbReference>
<dbReference type="Proteomes" id="UP000503540">
    <property type="component" value="Chromosome"/>
</dbReference>
<dbReference type="PANTHER" id="PTHR42659">
    <property type="entry name" value="XANTHINE DEHYDROGENASE SUBUNIT C-RELATED"/>
    <property type="match status" value="1"/>
</dbReference>
<dbReference type="EMBL" id="CP046172">
    <property type="protein sequence ID" value="QIS15381.1"/>
    <property type="molecule type" value="Genomic_DNA"/>
</dbReference>
<gene>
    <name evidence="3" type="ORF">F5544_37775</name>
</gene>
<dbReference type="AlphaFoldDB" id="A0A6G9YQC3"/>
<dbReference type="PROSITE" id="PS51387">
    <property type="entry name" value="FAD_PCMH"/>
    <property type="match status" value="1"/>
</dbReference>
<dbReference type="InterPro" id="IPR036683">
    <property type="entry name" value="CO_DH_flav_C_dom_sf"/>
</dbReference>
<evidence type="ECO:0000313" key="4">
    <source>
        <dbReference type="Proteomes" id="UP000503540"/>
    </source>
</evidence>
<dbReference type="InterPro" id="IPR005107">
    <property type="entry name" value="CO_DH_flav_C"/>
</dbReference>
<dbReference type="SUPFAM" id="SSF55447">
    <property type="entry name" value="CO dehydrogenase flavoprotein C-terminal domain-like"/>
    <property type="match status" value="1"/>
</dbReference>
<keyword evidence="1" id="KW-0560">Oxidoreductase</keyword>
<dbReference type="InterPro" id="IPR016167">
    <property type="entry name" value="FAD-bd_PCMH_sub1"/>
</dbReference>
<evidence type="ECO:0000313" key="3">
    <source>
        <dbReference type="EMBL" id="QIS15381.1"/>
    </source>
</evidence>
<sequence length="376" mass="40963">MHRGRAHRQRCGNRGMDERQYLPLCRLSEHSRRDKVRPRQNGRPEMRPITFARADTVEAALAAVAARPNTVFLAGGTTLVDMLRIGAMRPDNVVDINRLPLTGLEHTPDGGLRIGALVRMSKVAADPLVVQRFPFLSIALWKGASAQIRNMASMGGNLMQKVRCPGFRETAFACNKRDPGSGCGVLDGLHRGNAVLGTSEHCFAMHPSDVAIPLTALDAVVHVQGPKGTRAIAFDDFFLLPGNTPHLEHPIGPDELIVRIDVPPLPYAVHSHYLKSRDRESYEFAGASAAVALDLDGEYVRNVRIGLGGVATKPWRAHIAEQLLLGKRATKDNFAAAAAAELDAADSGHPMNRFKIALAQRTLVRTLEIVTEKDAK</sequence>
<dbReference type="GO" id="GO:0071949">
    <property type="term" value="F:FAD binding"/>
    <property type="evidence" value="ECO:0007669"/>
    <property type="project" value="InterPro"/>
</dbReference>
<dbReference type="InterPro" id="IPR002346">
    <property type="entry name" value="Mopterin_DH_FAD-bd"/>
</dbReference>
<protein>
    <submittedName>
        <fullName evidence="3">Xanthine dehydrogenase family protein subunit M</fullName>
    </submittedName>
</protein>
<evidence type="ECO:0000256" key="1">
    <source>
        <dbReference type="ARBA" id="ARBA00023002"/>
    </source>
</evidence>
<reference evidence="3 4" key="1">
    <citation type="journal article" date="2019" name="ACS Chem. Biol.">
        <title>Identification and Mobilization of a Cryptic Antibiotic Biosynthesis Gene Locus from a Human-Pathogenic Nocardia Isolate.</title>
        <authorList>
            <person name="Herisse M."/>
            <person name="Ishida K."/>
            <person name="Porter J.L."/>
            <person name="Howden B."/>
            <person name="Hertweck C."/>
            <person name="Stinear T.P."/>
            <person name="Pidot S.J."/>
        </authorList>
    </citation>
    <scope>NUCLEOTIDE SEQUENCE [LARGE SCALE GENOMIC DNA]</scope>
    <source>
        <strain evidence="3 4">AUSMDU00012717</strain>
    </source>
</reference>
<dbReference type="PANTHER" id="PTHR42659:SF1">
    <property type="entry name" value="OXIDOREDUCTASE"/>
    <property type="match status" value="1"/>
</dbReference>
<organism evidence="3 4">
    <name type="scientific">Nocardia arthritidis</name>
    <dbReference type="NCBI Taxonomy" id="228602"/>
    <lineage>
        <taxon>Bacteria</taxon>
        <taxon>Bacillati</taxon>
        <taxon>Actinomycetota</taxon>
        <taxon>Actinomycetes</taxon>
        <taxon>Mycobacteriales</taxon>
        <taxon>Nocardiaceae</taxon>
        <taxon>Nocardia</taxon>
    </lineage>
</organism>
<dbReference type="KEGG" id="nah:F5544_37775"/>
<dbReference type="SMART" id="SM01092">
    <property type="entry name" value="CO_deh_flav_C"/>
    <property type="match status" value="1"/>
</dbReference>
<dbReference type="Pfam" id="PF00941">
    <property type="entry name" value="FAD_binding_5"/>
    <property type="match status" value="1"/>
</dbReference>
<dbReference type="InterPro" id="IPR016166">
    <property type="entry name" value="FAD-bd_PCMH"/>
</dbReference>
<keyword evidence="4" id="KW-1185">Reference proteome</keyword>
<evidence type="ECO:0000259" key="2">
    <source>
        <dbReference type="PROSITE" id="PS51387"/>
    </source>
</evidence>